<comment type="subcellular location">
    <subcellularLocation>
        <location evidence="1">Secreted</location>
    </subcellularLocation>
</comment>
<dbReference type="PANTHER" id="PTHR34216">
    <property type="match status" value="1"/>
</dbReference>
<dbReference type="Proteomes" id="UP001596227">
    <property type="component" value="Unassembled WGS sequence"/>
</dbReference>
<dbReference type="PROSITE" id="PS51677">
    <property type="entry name" value="NODB"/>
    <property type="match status" value="1"/>
</dbReference>
<evidence type="ECO:0000313" key="4">
    <source>
        <dbReference type="EMBL" id="MFC6294787.1"/>
    </source>
</evidence>
<dbReference type="SUPFAM" id="SSF88713">
    <property type="entry name" value="Glycoside hydrolase/deacetylase"/>
    <property type="match status" value="1"/>
</dbReference>
<reference evidence="5" key="1">
    <citation type="journal article" date="2019" name="Int. J. Syst. Evol. Microbiol.">
        <title>The Global Catalogue of Microorganisms (GCM) 10K type strain sequencing project: providing services to taxonomists for standard genome sequencing and annotation.</title>
        <authorList>
            <consortium name="The Broad Institute Genomics Platform"/>
            <consortium name="The Broad Institute Genome Sequencing Center for Infectious Disease"/>
            <person name="Wu L."/>
            <person name="Ma J."/>
        </authorList>
    </citation>
    <scope>NUCLEOTIDE SEQUENCE [LARGE SCALE GENOMIC DNA]</scope>
    <source>
        <strain evidence="5">CCM 8934</strain>
    </source>
</reference>
<name>A0ABW1UHA9_9LACO</name>
<dbReference type="InterPro" id="IPR051398">
    <property type="entry name" value="Polysacch_Deacetylase"/>
</dbReference>
<evidence type="ECO:0000256" key="2">
    <source>
        <dbReference type="ARBA" id="ARBA00022729"/>
    </source>
</evidence>
<comment type="caution">
    <text evidence="4">The sequence shown here is derived from an EMBL/GenBank/DDBJ whole genome shotgun (WGS) entry which is preliminary data.</text>
</comment>
<keyword evidence="5" id="KW-1185">Reference proteome</keyword>
<feature type="domain" description="NodB homology" evidence="3">
    <location>
        <begin position="121"/>
        <end position="279"/>
    </location>
</feature>
<dbReference type="RefSeq" id="WP_137606529.1">
    <property type="nucleotide sequence ID" value="NZ_BJDH01000002.1"/>
</dbReference>
<proteinExistence type="predicted"/>
<dbReference type="EMBL" id="JBHSSB010000015">
    <property type="protein sequence ID" value="MFC6294787.1"/>
    <property type="molecule type" value="Genomic_DNA"/>
</dbReference>
<dbReference type="GO" id="GO:0016787">
    <property type="term" value="F:hydrolase activity"/>
    <property type="evidence" value="ECO:0007669"/>
    <property type="project" value="UniProtKB-KW"/>
</dbReference>
<keyword evidence="2" id="KW-0732">Signal</keyword>
<evidence type="ECO:0000313" key="5">
    <source>
        <dbReference type="Proteomes" id="UP001596227"/>
    </source>
</evidence>
<dbReference type="EC" id="3.-.-.-" evidence="4"/>
<dbReference type="Gene3D" id="3.20.20.370">
    <property type="entry name" value="Glycoside hydrolase/deacetylase"/>
    <property type="match status" value="1"/>
</dbReference>
<dbReference type="PANTHER" id="PTHR34216:SF3">
    <property type="entry name" value="POLY-BETA-1,6-N-ACETYL-D-GLUCOSAMINE N-DEACETYLASE"/>
    <property type="match status" value="1"/>
</dbReference>
<dbReference type="InterPro" id="IPR011330">
    <property type="entry name" value="Glyco_hydro/deAcase_b/a-brl"/>
</dbReference>
<sequence length="279" mass="31060">MHSRGFKQAVSLGLLILAIGFLTGCGHQSTASKTNSSSISSKKVTHITTKTKKSPYATWHSVKTVKLPILMYHSISSGNPLKVPATEFKAEMAYLKQHHYRTLTTTEAVYALSHHRIPQQKIVWVTLDDSYTDNKTAGWPILKANHQHATINFITGFATHPNHLTLADAKKMQASGTIDFQSHTVRHLDLNTLTYEEQLKELTDSKRWLDQKLHQRTAVICYPAGRANQATIRAAKTAGYHYALSTAPGITTSDTAPYNLTRQRVTPGMSLQTFAKLLH</sequence>
<dbReference type="Pfam" id="PF01522">
    <property type="entry name" value="Polysacc_deac_1"/>
    <property type="match status" value="1"/>
</dbReference>
<protein>
    <submittedName>
        <fullName evidence="4">Polysaccharide deacetylase family protein</fullName>
        <ecNumber evidence="4">3.-.-.-</ecNumber>
    </submittedName>
</protein>
<evidence type="ECO:0000256" key="1">
    <source>
        <dbReference type="ARBA" id="ARBA00004613"/>
    </source>
</evidence>
<organism evidence="4 5">
    <name type="scientific">Lactiplantibacillus daoliensis</name>
    <dbReference type="NCBI Taxonomy" id="2559916"/>
    <lineage>
        <taxon>Bacteria</taxon>
        <taxon>Bacillati</taxon>
        <taxon>Bacillota</taxon>
        <taxon>Bacilli</taxon>
        <taxon>Lactobacillales</taxon>
        <taxon>Lactobacillaceae</taxon>
        <taxon>Lactiplantibacillus</taxon>
    </lineage>
</organism>
<evidence type="ECO:0000259" key="3">
    <source>
        <dbReference type="PROSITE" id="PS51677"/>
    </source>
</evidence>
<dbReference type="PROSITE" id="PS51257">
    <property type="entry name" value="PROKAR_LIPOPROTEIN"/>
    <property type="match status" value="1"/>
</dbReference>
<dbReference type="CDD" id="cd10918">
    <property type="entry name" value="CE4_NodB_like_5s_6s"/>
    <property type="match status" value="1"/>
</dbReference>
<gene>
    <name evidence="4" type="ORF">ACFQH1_06190</name>
</gene>
<dbReference type="InterPro" id="IPR002509">
    <property type="entry name" value="NODB_dom"/>
</dbReference>
<accession>A0ABW1UHA9</accession>
<keyword evidence="4" id="KW-0378">Hydrolase</keyword>